<dbReference type="NCBIfam" id="TIGR00730">
    <property type="entry name" value="Rossman fold protein, TIGR00730 family"/>
    <property type="match status" value="1"/>
</dbReference>
<accession>A0A1G9UZ86</accession>
<dbReference type="Gene3D" id="3.40.50.450">
    <property type="match status" value="1"/>
</dbReference>
<dbReference type="RefSeq" id="WP_030431825.1">
    <property type="nucleotide sequence ID" value="NZ_JOEF01000021.1"/>
</dbReference>
<dbReference type="STRING" id="211114.SAMN04489726_2721"/>
<dbReference type="GO" id="GO:0005829">
    <property type="term" value="C:cytosol"/>
    <property type="evidence" value="ECO:0007669"/>
    <property type="project" value="TreeGrafter"/>
</dbReference>
<reference evidence="3 4" key="1">
    <citation type="submission" date="2016-10" db="EMBL/GenBank/DDBJ databases">
        <authorList>
            <person name="de Groot N.N."/>
        </authorList>
    </citation>
    <scope>NUCLEOTIDE SEQUENCE [LARGE SCALE GENOMIC DNA]</scope>
    <source>
        <strain evidence="3 4">DSM 44149</strain>
    </source>
</reference>
<keyword evidence="2" id="KW-0203">Cytokinin biosynthesis</keyword>
<dbReference type="OrthoDB" id="9801098at2"/>
<dbReference type="AlphaFoldDB" id="A0A1G9UZ86"/>
<dbReference type="SUPFAM" id="SSF102405">
    <property type="entry name" value="MCP/YpsA-like"/>
    <property type="match status" value="1"/>
</dbReference>
<dbReference type="EC" id="3.2.2.n1" evidence="2"/>
<dbReference type="PANTHER" id="PTHR31223">
    <property type="entry name" value="LOG FAMILY PROTEIN YJL055W"/>
    <property type="match status" value="1"/>
</dbReference>
<gene>
    <name evidence="3" type="ORF">SAMN04489726_2721</name>
</gene>
<comment type="similarity">
    <text evidence="1 2">Belongs to the LOG family.</text>
</comment>
<organism evidence="3 4">
    <name type="scientific">Allokutzneria albata</name>
    <name type="common">Kibdelosporangium albatum</name>
    <dbReference type="NCBI Taxonomy" id="211114"/>
    <lineage>
        <taxon>Bacteria</taxon>
        <taxon>Bacillati</taxon>
        <taxon>Actinomycetota</taxon>
        <taxon>Actinomycetes</taxon>
        <taxon>Pseudonocardiales</taxon>
        <taxon>Pseudonocardiaceae</taxon>
        <taxon>Allokutzneria</taxon>
    </lineage>
</organism>
<dbReference type="Proteomes" id="UP000183376">
    <property type="component" value="Chromosome I"/>
</dbReference>
<evidence type="ECO:0000256" key="2">
    <source>
        <dbReference type="RuleBase" id="RU363015"/>
    </source>
</evidence>
<name>A0A1G9UZ86_ALLAB</name>
<dbReference type="InterPro" id="IPR031100">
    <property type="entry name" value="LOG_fam"/>
</dbReference>
<evidence type="ECO:0000256" key="1">
    <source>
        <dbReference type="ARBA" id="ARBA00006763"/>
    </source>
</evidence>
<proteinExistence type="inferred from homology"/>
<comment type="catalytic activity">
    <reaction evidence="2">
        <text>9-ribosyl-trans-zeatin 5'-phosphate + H2O = trans-zeatin + D-ribose 5-phosphate</text>
        <dbReference type="Rhea" id="RHEA:48564"/>
        <dbReference type="ChEBI" id="CHEBI:15377"/>
        <dbReference type="ChEBI" id="CHEBI:16522"/>
        <dbReference type="ChEBI" id="CHEBI:78346"/>
        <dbReference type="ChEBI" id="CHEBI:87947"/>
        <dbReference type="EC" id="3.2.2.n1"/>
    </reaction>
</comment>
<sequence length="179" mass="19282">MRVCVFCGSRPGRGTQYVETARTFGRLLGERGIGLVYGGASVGTMGEVADAALAAGAEVFGVIPHQLQAREIGHNGLTELHVVDSMHERKAKMAELADAFVALPGGIGTLEELFEVWTWSMIGIHAKPLALLDVKGFFRPLVSFADHLVAEEFLREEARELLLVDDDPGRLLDRLGAAA</sequence>
<keyword evidence="2" id="KW-0378">Hydrolase</keyword>
<evidence type="ECO:0000313" key="4">
    <source>
        <dbReference type="Proteomes" id="UP000183376"/>
    </source>
</evidence>
<protein>
    <recommendedName>
        <fullName evidence="2">Cytokinin riboside 5'-monophosphate phosphoribohydrolase</fullName>
        <ecNumber evidence="2">3.2.2.n1</ecNumber>
    </recommendedName>
</protein>
<comment type="catalytic activity">
    <reaction evidence="2">
        <text>N(6)-(dimethylallyl)adenosine 5'-phosphate + H2O = N(6)-dimethylallyladenine + D-ribose 5-phosphate</text>
        <dbReference type="Rhea" id="RHEA:48560"/>
        <dbReference type="ChEBI" id="CHEBI:15377"/>
        <dbReference type="ChEBI" id="CHEBI:17660"/>
        <dbReference type="ChEBI" id="CHEBI:57526"/>
        <dbReference type="ChEBI" id="CHEBI:78346"/>
        <dbReference type="EC" id="3.2.2.n1"/>
    </reaction>
</comment>
<dbReference type="GO" id="GO:0009691">
    <property type="term" value="P:cytokinin biosynthetic process"/>
    <property type="evidence" value="ECO:0007669"/>
    <property type="project" value="UniProtKB-UniRule"/>
</dbReference>
<dbReference type="Pfam" id="PF03641">
    <property type="entry name" value="Lysine_decarbox"/>
    <property type="match status" value="1"/>
</dbReference>
<dbReference type="GO" id="GO:0102682">
    <property type="term" value="F:cytokinin riboside 5'-monophosphate phosphoribohydrolase activity"/>
    <property type="evidence" value="ECO:0007669"/>
    <property type="project" value="RHEA"/>
</dbReference>
<dbReference type="InterPro" id="IPR005269">
    <property type="entry name" value="LOG"/>
</dbReference>
<dbReference type="PANTHER" id="PTHR31223:SF70">
    <property type="entry name" value="LOG FAMILY PROTEIN YJL055W"/>
    <property type="match status" value="1"/>
</dbReference>
<evidence type="ECO:0000313" key="3">
    <source>
        <dbReference type="EMBL" id="SDM65183.1"/>
    </source>
</evidence>
<dbReference type="eggNOG" id="COG1611">
    <property type="taxonomic scope" value="Bacteria"/>
</dbReference>
<keyword evidence="4" id="KW-1185">Reference proteome</keyword>
<dbReference type="EMBL" id="LT629701">
    <property type="protein sequence ID" value="SDM65183.1"/>
    <property type="molecule type" value="Genomic_DNA"/>
</dbReference>